<keyword evidence="1" id="KW-0812">Transmembrane</keyword>
<evidence type="ECO:0000256" key="1">
    <source>
        <dbReference type="SAM" id="Phobius"/>
    </source>
</evidence>
<sequence length="293" mass="31191">MLKQCFTNDGHVAPANFPCDPNADVSACCGQGNVCATSLACLYGTVYVPATCTVRNWGDLLPPECSCPPFWPYDNATLDYRDSFIRCADGSICCGYDNTACCAQGRGHIEIDYQNLATIPSDPALLSAYYDEVHPTTLPISTNTTISTSPSLVITTPLSVTATTTTTSTNPSLAVSTLTVGANSPTAPSTASNVITKPVALPITAKAGISVGAAVIAILLITVFILLWHRQRRPLQVLYQSTSGTQFNRFTAWLPPVELQGIEAARELEGDQSIGGLEANLRMPELEGRMLRA</sequence>
<keyword evidence="1" id="KW-0472">Membrane</keyword>
<reference evidence="3" key="1">
    <citation type="submission" date="2017-03" db="EMBL/GenBank/DDBJ databases">
        <authorList>
            <person name="Sharma R."/>
            <person name="Thines M."/>
        </authorList>
    </citation>
    <scope>NUCLEOTIDE SEQUENCE [LARGE SCALE GENOMIC DNA]</scope>
</reference>
<evidence type="ECO:0000313" key="3">
    <source>
        <dbReference type="Proteomes" id="UP000192927"/>
    </source>
</evidence>
<name>A0A1W5CYS8_9LECA</name>
<keyword evidence="3" id="KW-1185">Reference proteome</keyword>
<feature type="transmembrane region" description="Helical" evidence="1">
    <location>
        <begin position="207"/>
        <end position="228"/>
    </location>
</feature>
<organism evidence="2 3">
    <name type="scientific">Lasallia pustulata</name>
    <dbReference type="NCBI Taxonomy" id="136370"/>
    <lineage>
        <taxon>Eukaryota</taxon>
        <taxon>Fungi</taxon>
        <taxon>Dikarya</taxon>
        <taxon>Ascomycota</taxon>
        <taxon>Pezizomycotina</taxon>
        <taxon>Lecanoromycetes</taxon>
        <taxon>OSLEUM clade</taxon>
        <taxon>Umbilicariomycetidae</taxon>
        <taxon>Umbilicariales</taxon>
        <taxon>Umbilicariaceae</taxon>
        <taxon>Lasallia</taxon>
    </lineage>
</organism>
<proteinExistence type="predicted"/>
<evidence type="ECO:0000313" key="2">
    <source>
        <dbReference type="EMBL" id="SLM36033.1"/>
    </source>
</evidence>
<protein>
    <submittedName>
        <fullName evidence="2">Uncharacterized protein</fullName>
    </submittedName>
</protein>
<dbReference type="AlphaFoldDB" id="A0A1W5CYS8"/>
<keyword evidence="1" id="KW-1133">Transmembrane helix</keyword>
<accession>A0A1W5CYS8</accession>
<dbReference type="EMBL" id="FWEW01000869">
    <property type="protein sequence ID" value="SLM36033.1"/>
    <property type="molecule type" value="Genomic_DNA"/>
</dbReference>
<dbReference type="Proteomes" id="UP000192927">
    <property type="component" value="Unassembled WGS sequence"/>
</dbReference>